<dbReference type="InterPro" id="IPR032083">
    <property type="entry name" value="DUF4811"/>
</dbReference>
<keyword evidence="2" id="KW-1185">Reference proteome</keyword>
<evidence type="ECO:0000313" key="2">
    <source>
        <dbReference type="Proteomes" id="UP000051249"/>
    </source>
</evidence>
<proteinExistence type="predicted"/>
<comment type="caution">
    <text evidence="1">The sequence shown here is derived from an EMBL/GenBank/DDBJ whole genome shotgun (WGS) entry which is preliminary data.</text>
</comment>
<organism evidence="1 2">
    <name type="scientific">Pediococcus argentinicus</name>
    <dbReference type="NCBI Taxonomy" id="480391"/>
    <lineage>
        <taxon>Bacteria</taxon>
        <taxon>Bacillati</taxon>
        <taxon>Bacillota</taxon>
        <taxon>Bacilli</taxon>
        <taxon>Lactobacillales</taxon>
        <taxon>Lactobacillaceae</taxon>
        <taxon>Pediococcus</taxon>
    </lineage>
</organism>
<reference evidence="1 2" key="1">
    <citation type="journal article" date="2015" name="Genome Announc.">
        <title>Expanding the biotechnology potential of lactobacilli through comparative genomics of 213 strains and associated genera.</title>
        <authorList>
            <person name="Sun Z."/>
            <person name="Harris H.M."/>
            <person name="McCann A."/>
            <person name="Guo C."/>
            <person name="Argimon S."/>
            <person name="Zhang W."/>
            <person name="Yang X."/>
            <person name="Jeffery I.B."/>
            <person name="Cooney J.C."/>
            <person name="Kagawa T.F."/>
            <person name="Liu W."/>
            <person name="Song Y."/>
            <person name="Salvetti E."/>
            <person name="Wrobel A."/>
            <person name="Rasinkangas P."/>
            <person name="Parkhill J."/>
            <person name="Rea M.C."/>
            <person name="O'Sullivan O."/>
            <person name="Ritari J."/>
            <person name="Douillard F.P."/>
            <person name="Paul Ross R."/>
            <person name="Yang R."/>
            <person name="Briner A.E."/>
            <person name="Felis G.E."/>
            <person name="de Vos W.M."/>
            <person name="Barrangou R."/>
            <person name="Klaenhammer T.R."/>
            <person name="Caufield P.W."/>
            <person name="Cui Y."/>
            <person name="Zhang H."/>
            <person name="O'Toole P.W."/>
        </authorList>
    </citation>
    <scope>NUCLEOTIDE SEQUENCE [LARGE SCALE GENOMIC DNA]</scope>
    <source>
        <strain evidence="1 2">DSM 23026</strain>
    </source>
</reference>
<dbReference type="PATRIC" id="fig|480391.4.peg.1061"/>
<sequence>MISVLIFLVSLITIIENDSAHFGMQTRTITSTTRISASPKFKKPTLTYVKLGQSNKSKVYILNGSKHTDPEYGTIKINRTSDKQTTLVTKKEEWFYQSQLNKILFCWSNNNHQLKHLYYTFNVPTSWNITQIARH</sequence>
<evidence type="ECO:0000313" key="1">
    <source>
        <dbReference type="EMBL" id="KRO23069.1"/>
    </source>
</evidence>
<gene>
    <name evidence="1" type="ORF">IV88_GL001045</name>
</gene>
<dbReference type="Pfam" id="PF16069">
    <property type="entry name" value="DUF4811"/>
    <property type="match status" value="1"/>
</dbReference>
<name>A0A0R2NGJ6_9LACO</name>
<dbReference type="EMBL" id="JQCQ01000032">
    <property type="protein sequence ID" value="KRO23069.1"/>
    <property type="molecule type" value="Genomic_DNA"/>
</dbReference>
<dbReference type="Proteomes" id="UP000051249">
    <property type="component" value="Unassembled WGS sequence"/>
</dbReference>
<protein>
    <submittedName>
        <fullName evidence="1">Uncharacterized protein</fullName>
    </submittedName>
</protein>
<accession>A0A0R2NGJ6</accession>
<dbReference type="AlphaFoldDB" id="A0A0R2NGJ6"/>